<feature type="region of interest" description="Disordered" evidence="2">
    <location>
        <begin position="1"/>
        <end position="20"/>
    </location>
</feature>
<dbReference type="Proteomes" id="UP001476247">
    <property type="component" value="Unassembled WGS sequence"/>
</dbReference>
<protein>
    <submittedName>
        <fullName evidence="3">Uncharacterized protein</fullName>
    </submittedName>
</protein>
<evidence type="ECO:0000256" key="2">
    <source>
        <dbReference type="SAM" id="MobiDB-lite"/>
    </source>
</evidence>
<dbReference type="InterPro" id="IPR002110">
    <property type="entry name" value="Ankyrin_rpt"/>
</dbReference>
<evidence type="ECO:0000313" key="4">
    <source>
        <dbReference type="Proteomes" id="UP001476247"/>
    </source>
</evidence>
<name>A0ABP9Y3Q4_9FUNG</name>
<dbReference type="SUPFAM" id="SSF48403">
    <property type="entry name" value="Ankyrin repeat"/>
    <property type="match status" value="1"/>
</dbReference>
<evidence type="ECO:0000313" key="3">
    <source>
        <dbReference type="EMBL" id="GAA5801634.1"/>
    </source>
</evidence>
<dbReference type="PROSITE" id="PS50088">
    <property type="entry name" value="ANK_REPEAT"/>
    <property type="match status" value="1"/>
</dbReference>
<gene>
    <name evidence="3" type="ORF">HPULCUR_007082</name>
</gene>
<sequence length="320" mass="36083">MARETGGPASPPHKGCNSSSCCSPAKLWRTMQTLIKDNNRKGLVDFFKDSRIEHIVRVALTSRISNDSSMLPPSQRHKLVKMPPTKAMDSSRYLGKSLSDLNSLQLALISSSEAMVLQLLGQLRQHATALELKQFVNHVYGQGNSSLHLAVFLKRYQVVKVLLEMGCKPDHVNARDKNALDCCYYGDQDMMDLLSSHNNKKSETVKTIMIPMTTCVPIVDDAVVTVIVDDPIVEIVVVTESQQQQQQQQQQLMVVEDMKQQLVSILHYHHQQHNIIQQQQQQQQQKQQQFAAQYVSLAQLKKPPDIISNYYSASQQIACC</sequence>
<dbReference type="PROSITE" id="PS50297">
    <property type="entry name" value="ANK_REP_REGION"/>
    <property type="match status" value="1"/>
</dbReference>
<dbReference type="Gene3D" id="1.25.40.20">
    <property type="entry name" value="Ankyrin repeat-containing domain"/>
    <property type="match status" value="1"/>
</dbReference>
<proteinExistence type="predicted"/>
<keyword evidence="1" id="KW-0040">ANK repeat</keyword>
<organism evidence="3 4">
    <name type="scientific">Helicostylum pulchrum</name>
    <dbReference type="NCBI Taxonomy" id="562976"/>
    <lineage>
        <taxon>Eukaryota</taxon>
        <taxon>Fungi</taxon>
        <taxon>Fungi incertae sedis</taxon>
        <taxon>Mucoromycota</taxon>
        <taxon>Mucoromycotina</taxon>
        <taxon>Mucoromycetes</taxon>
        <taxon>Mucorales</taxon>
        <taxon>Mucorineae</taxon>
        <taxon>Mucoraceae</taxon>
        <taxon>Helicostylum</taxon>
    </lineage>
</organism>
<dbReference type="EMBL" id="BAABUJ010000019">
    <property type="protein sequence ID" value="GAA5801634.1"/>
    <property type="molecule type" value="Genomic_DNA"/>
</dbReference>
<comment type="caution">
    <text evidence="3">The sequence shown here is derived from an EMBL/GenBank/DDBJ whole genome shotgun (WGS) entry which is preliminary data.</text>
</comment>
<accession>A0ABP9Y3Q4</accession>
<evidence type="ECO:0000256" key="1">
    <source>
        <dbReference type="PROSITE-ProRule" id="PRU00023"/>
    </source>
</evidence>
<feature type="repeat" description="ANK" evidence="1">
    <location>
        <begin position="142"/>
        <end position="174"/>
    </location>
</feature>
<dbReference type="Pfam" id="PF00023">
    <property type="entry name" value="Ank"/>
    <property type="match status" value="1"/>
</dbReference>
<reference evidence="3 4" key="1">
    <citation type="submission" date="2024-04" db="EMBL/GenBank/DDBJ databases">
        <title>genome sequences of Mucor flavus KT1a and Helicostylum pulchrum KT1b strains isolation_sourced from the surface of a dry-aged beef.</title>
        <authorList>
            <person name="Toyotome T."/>
            <person name="Hosono M."/>
            <person name="Torimaru M."/>
            <person name="Fukuda K."/>
            <person name="Mikami N."/>
        </authorList>
    </citation>
    <scope>NUCLEOTIDE SEQUENCE [LARGE SCALE GENOMIC DNA]</scope>
    <source>
        <strain evidence="3 4">KT1b</strain>
    </source>
</reference>
<dbReference type="InterPro" id="IPR036770">
    <property type="entry name" value="Ankyrin_rpt-contain_sf"/>
</dbReference>
<keyword evidence="4" id="KW-1185">Reference proteome</keyword>